<accession>A0A486XW65</accession>
<sequence length="439" mass="50725">MYKLSPVRSKSGDVVILVDEVTLVPLLYPMLYSLTKGVFQTFNTQLSNAHAIKEFYDFWQSKFGCSFCYSFYKAKTNPQVAIEELESFYDYLCNSSNIFNSEIAQRNFETVNKISNCVVSYLSYLNDEFVNSRYEHSTGVEMISLHNYISNRLRSFRKTFSSTLKRSKIIFGSSIQPSFDSMTSEMVYDLFSLLKPSTIKEENAINPFTNKKVQFRNFIIFRLLLNYGLRISELLLLEISSVKNTTRGRHALVITNASDNTDSRKRLSIKNIHSHRVLELTDTDYNLILTYIESVRPKSSNNTFLFISSKKPFRALDYQSIRFACSLLNKNFLKVYPNHFDRNNIDSIRHLHLHTFRHTWATLTLSALYKAKRAELIRSCKMSGVAFSEKGLMDEAKDELRKLGGWTVDSQIPNLYAARFIQEKANQSNIARINSGILD</sequence>
<feature type="domain" description="Tyr recombinase" evidence="2">
    <location>
        <begin position="200"/>
        <end position="362"/>
    </location>
</feature>
<dbReference type="SUPFAM" id="SSF56349">
    <property type="entry name" value="DNA breaking-rejoining enzymes"/>
    <property type="match status" value="1"/>
</dbReference>
<name>A0A486XW65_9GAMM</name>
<dbReference type="Pfam" id="PF00589">
    <property type="entry name" value="Phage_integrase"/>
    <property type="match status" value="1"/>
</dbReference>
<organism evidence="3">
    <name type="scientific">Rheinheimera sp. BAL341</name>
    <dbReference type="NCBI Taxonomy" id="1708203"/>
    <lineage>
        <taxon>Bacteria</taxon>
        <taxon>Pseudomonadati</taxon>
        <taxon>Pseudomonadota</taxon>
        <taxon>Gammaproteobacteria</taxon>
        <taxon>Chromatiales</taxon>
        <taxon>Chromatiaceae</taxon>
        <taxon>Rheinheimera</taxon>
    </lineage>
</organism>
<keyword evidence="1" id="KW-0233">DNA recombination</keyword>
<reference evidence="3" key="1">
    <citation type="submission" date="2019-04" db="EMBL/GenBank/DDBJ databases">
        <authorList>
            <person name="Brambilla D."/>
        </authorList>
    </citation>
    <scope>NUCLEOTIDE SEQUENCE</scope>
    <source>
        <strain evidence="3">BAL1</strain>
    </source>
</reference>
<dbReference type="AlphaFoldDB" id="A0A486XW65"/>
<dbReference type="EMBL" id="CAAJGR010000019">
    <property type="protein sequence ID" value="VHO05978.1"/>
    <property type="molecule type" value="Genomic_DNA"/>
</dbReference>
<dbReference type="CDD" id="cd00397">
    <property type="entry name" value="DNA_BRE_C"/>
    <property type="match status" value="1"/>
</dbReference>
<dbReference type="GO" id="GO:0006310">
    <property type="term" value="P:DNA recombination"/>
    <property type="evidence" value="ECO:0007669"/>
    <property type="project" value="UniProtKB-KW"/>
</dbReference>
<dbReference type="GO" id="GO:0003677">
    <property type="term" value="F:DNA binding"/>
    <property type="evidence" value="ECO:0007669"/>
    <property type="project" value="InterPro"/>
</dbReference>
<dbReference type="InterPro" id="IPR002104">
    <property type="entry name" value="Integrase_catalytic"/>
</dbReference>
<evidence type="ECO:0000256" key="1">
    <source>
        <dbReference type="ARBA" id="ARBA00023172"/>
    </source>
</evidence>
<dbReference type="GO" id="GO:0015074">
    <property type="term" value="P:DNA integration"/>
    <property type="evidence" value="ECO:0007669"/>
    <property type="project" value="InterPro"/>
</dbReference>
<evidence type="ECO:0000313" key="3">
    <source>
        <dbReference type="EMBL" id="VHO05978.1"/>
    </source>
</evidence>
<dbReference type="Gene3D" id="1.10.443.10">
    <property type="entry name" value="Intergrase catalytic core"/>
    <property type="match status" value="1"/>
</dbReference>
<gene>
    <name evidence="3" type="ORF">BAL341_3048</name>
</gene>
<evidence type="ECO:0000259" key="2">
    <source>
        <dbReference type="Pfam" id="PF00589"/>
    </source>
</evidence>
<protein>
    <submittedName>
        <fullName evidence="3">Site-specific recombinase, phage integrase family</fullName>
    </submittedName>
</protein>
<dbReference type="InterPro" id="IPR013762">
    <property type="entry name" value="Integrase-like_cat_sf"/>
</dbReference>
<dbReference type="InterPro" id="IPR011010">
    <property type="entry name" value="DNA_brk_join_enz"/>
</dbReference>
<proteinExistence type="predicted"/>